<keyword evidence="6" id="KW-1185">Reference proteome</keyword>
<dbReference type="PROSITE" id="PS00012">
    <property type="entry name" value="PHOSPHOPANTETHEINE"/>
    <property type="match status" value="3"/>
</dbReference>
<accession>A0A6V8HPN1</accession>
<dbReference type="Gene3D" id="3.30.300.30">
    <property type="match status" value="4"/>
</dbReference>
<dbReference type="SMART" id="SM00823">
    <property type="entry name" value="PKS_PP"/>
    <property type="match status" value="3"/>
</dbReference>
<feature type="domain" description="Carrier" evidence="4">
    <location>
        <begin position="3909"/>
        <end position="3985"/>
    </location>
</feature>
<gene>
    <name evidence="5" type="ORF">TCE0_060f19276</name>
</gene>
<evidence type="ECO:0000313" key="6">
    <source>
        <dbReference type="Proteomes" id="UP000053095"/>
    </source>
</evidence>
<dbReference type="InterPro" id="IPR020806">
    <property type="entry name" value="PKS_PP-bd"/>
</dbReference>
<evidence type="ECO:0000256" key="3">
    <source>
        <dbReference type="ARBA" id="ARBA00022598"/>
    </source>
</evidence>
<organism evidence="5 6">
    <name type="scientific">Talaromyces pinophilus</name>
    <name type="common">Penicillium pinophilum</name>
    <dbReference type="NCBI Taxonomy" id="128442"/>
    <lineage>
        <taxon>Eukaryota</taxon>
        <taxon>Fungi</taxon>
        <taxon>Dikarya</taxon>
        <taxon>Ascomycota</taxon>
        <taxon>Pezizomycotina</taxon>
        <taxon>Eurotiomycetes</taxon>
        <taxon>Eurotiomycetidae</taxon>
        <taxon>Eurotiales</taxon>
        <taxon>Trichocomaceae</taxon>
        <taxon>Talaromyces</taxon>
        <taxon>Talaromyces sect. Talaromyces</taxon>
    </lineage>
</organism>
<dbReference type="FunFam" id="1.10.1200.10:FF:000005">
    <property type="entry name" value="Nonribosomal peptide synthetase 1"/>
    <property type="match status" value="3"/>
</dbReference>
<dbReference type="Gene3D" id="2.30.38.10">
    <property type="entry name" value="Luciferase, Domain 3"/>
    <property type="match status" value="1"/>
</dbReference>
<feature type="domain" description="Carrier" evidence="4">
    <location>
        <begin position="667"/>
        <end position="743"/>
    </location>
</feature>
<dbReference type="InterPro" id="IPR001242">
    <property type="entry name" value="Condensation_dom"/>
</dbReference>
<dbReference type="SUPFAM" id="SSF56801">
    <property type="entry name" value="Acetyl-CoA synthetase-like"/>
    <property type="match status" value="4"/>
</dbReference>
<dbReference type="Gene3D" id="3.30.559.30">
    <property type="entry name" value="Nonribosomal peptide synthetase, condensation domain"/>
    <property type="match status" value="5"/>
</dbReference>
<dbReference type="InterPro" id="IPR010071">
    <property type="entry name" value="AA_adenyl_dom"/>
</dbReference>
<dbReference type="GO" id="GO:0043041">
    <property type="term" value="P:amino acid activation for nonribosomal peptide biosynthetic process"/>
    <property type="evidence" value="ECO:0007669"/>
    <property type="project" value="TreeGrafter"/>
</dbReference>
<evidence type="ECO:0000259" key="4">
    <source>
        <dbReference type="PROSITE" id="PS50075"/>
    </source>
</evidence>
<dbReference type="GO" id="GO:0016874">
    <property type="term" value="F:ligase activity"/>
    <property type="evidence" value="ECO:0007669"/>
    <property type="project" value="UniProtKB-KW"/>
</dbReference>
<dbReference type="InterPro" id="IPR042099">
    <property type="entry name" value="ANL_N_sf"/>
</dbReference>
<dbReference type="InterPro" id="IPR045851">
    <property type="entry name" value="AMP-bd_C_sf"/>
</dbReference>
<dbReference type="Gene3D" id="3.40.50.980">
    <property type="match status" value="2"/>
</dbReference>
<dbReference type="Pfam" id="PF00668">
    <property type="entry name" value="Condensation"/>
    <property type="match status" value="4"/>
</dbReference>
<dbReference type="InterPro" id="IPR006162">
    <property type="entry name" value="Ppantetheine_attach_site"/>
</dbReference>
<dbReference type="CDD" id="cd19545">
    <property type="entry name" value="FUM14_C_NRPS-like"/>
    <property type="match status" value="4"/>
</dbReference>
<dbReference type="EMBL" id="DF933856">
    <property type="protein sequence ID" value="GAM44004.1"/>
    <property type="molecule type" value="Genomic_DNA"/>
</dbReference>
<keyword evidence="1" id="KW-0596">Phosphopantetheine</keyword>
<proteinExistence type="predicted"/>
<dbReference type="Proteomes" id="UP000053095">
    <property type="component" value="Unassembled WGS sequence"/>
</dbReference>
<evidence type="ECO:0000256" key="1">
    <source>
        <dbReference type="ARBA" id="ARBA00022450"/>
    </source>
</evidence>
<dbReference type="Pfam" id="PF00501">
    <property type="entry name" value="AMP-binding"/>
    <property type="match status" value="4"/>
</dbReference>
<dbReference type="PANTHER" id="PTHR45527">
    <property type="entry name" value="NONRIBOSOMAL PEPTIDE SYNTHETASE"/>
    <property type="match status" value="1"/>
</dbReference>
<keyword evidence="2" id="KW-0597">Phosphoprotein</keyword>
<protein>
    <recommendedName>
        <fullName evidence="4">Carrier domain-containing protein</fullName>
    </recommendedName>
</protein>
<dbReference type="Gene3D" id="1.10.1200.10">
    <property type="entry name" value="ACP-like"/>
    <property type="match status" value="4"/>
</dbReference>
<dbReference type="SUPFAM" id="SSF47336">
    <property type="entry name" value="ACP-like"/>
    <property type="match status" value="4"/>
</dbReference>
<dbReference type="Gene3D" id="3.40.50.12780">
    <property type="entry name" value="N-terminal domain of ligase-like"/>
    <property type="match status" value="3"/>
</dbReference>
<dbReference type="GO" id="GO:0044550">
    <property type="term" value="P:secondary metabolite biosynthetic process"/>
    <property type="evidence" value="ECO:0007669"/>
    <property type="project" value="TreeGrafter"/>
</dbReference>
<evidence type="ECO:0000313" key="5">
    <source>
        <dbReference type="EMBL" id="GAM44004.1"/>
    </source>
</evidence>
<dbReference type="InterPro" id="IPR020845">
    <property type="entry name" value="AMP-binding_CS"/>
</dbReference>
<dbReference type="PANTHER" id="PTHR45527:SF1">
    <property type="entry name" value="FATTY ACID SYNTHASE"/>
    <property type="match status" value="1"/>
</dbReference>
<dbReference type="GO" id="GO:0005737">
    <property type="term" value="C:cytoplasm"/>
    <property type="evidence" value="ECO:0007669"/>
    <property type="project" value="TreeGrafter"/>
</dbReference>
<dbReference type="Pfam" id="PF00550">
    <property type="entry name" value="PP-binding"/>
    <property type="match status" value="4"/>
</dbReference>
<dbReference type="InterPro" id="IPR009081">
    <property type="entry name" value="PP-bd_ACP"/>
</dbReference>
<reference evidence="6" key="1">
    <citation type="journal article" date="2015" name="Genome Announc.">
        <title>Draft genome sequence of Talaromyces cellulolyticus strain Y-94, a source of lignocellulosic biomass-degrading enzymes.</title>
        <authorList>
            <person name="Fujii T."/>
            <person name="Koike H."/>
            <person name="Sawayama S."/>
            <person name="Yano S."/>
            <person name="Inoue H."/>
        </authorList>
    </citation>
    <scope>NUCLEOTIDE SEQUENCE [LARGE SCALE GENOMIC DNA]</scope>
    <source>
        <strain evidence="6">Y-94</strain>
    </source>
</reference>
<dbReference type="InterPro" id="IPR000873">
    <property type="entry name" value="AMP-dep_synth/lig_dom"/>
</dbReference>
<dbReference type="NCBIfam" id="TIGR01733">
    <property type="entry name" value="AA-adenyl-dom"/>
    <property type="match status" value="4"/>
</dbReference>
<dbReference type="SUPFAM" id="SSF52777">
    <property type="entry name" value="CoA-dependent acyltransferases"/>
    <property type="match status" value="8"/>
</dbReference>
<comment type="caution">
    <text evidence="5">The sequence shown here is derived from an EMBL/GenBank/DDBJ whole genome shotgun (WGS) entry which is preliminary data.</text>
</comment>
<dbReference type="FunFam" id="3.40.50.12780:FF:000014">
    <property type="entry name" value="Nonribosomal peptide synthetase 1"/>
    <property type="match status" value="4"/>
</dbReference>
<dbReference type="PROSITE" id="PS50075">
    <property type="entry name" value="CARRIER"/>
    <property type="match status" value="4"/>
</dbReference>
<sequence>MVRYCDGGIEAIKSINAELGEACNFSNALIFNQTTSSLDTVLEVPWTAIVPFITECIEVSDGIRVRTSFDSDVIDERQAMRVLNQYVHIISQIDTKSWNHQLLSSIDLLCPEDRDEILLWNNDAQKAVETCVHHVIAEKITEYSAKTALYSHDGEISYRQLGDMSKILAGRLLRLGVKPKSFVALCFEKSRFAVVAMLAILQTGAAIVPLDPSDPESRLKTIIEDSGARFVLTSSMHYQKVVHIVESVLQVGPETFEFDEPFSLPDLDSKHWKNPAFVFFTSGSTGKPKGIIISHGAYCTSAQQHSKALRMDVNSRTLQFATYTYDVSMGEIFTTLMNGGCVCIPSDHERLNNLDGCIRDMQVNWLFMTPSTAGMLDPATVPSVQTLVLGGEPATRQNFETWARHVYLINSYGPAECSIWTHCNPGVQQHISPQNIGHKINGLAWVTDVNNPTKLAPIGMVGELVIEGPVLAEGYLKAKEKENAAFKEDLEFLPSHLLSQHGRFYRTGDLVHYNSDGSLNILGRQDTQVKIHGRRVELGEIEFHLRKCLPTHIDIAVDTVTPAGQTSKPMLTAFLRVNSEEDQSTDLLDLRLASRTRLKPIVNDLPSKLQSRLPSHMIPSLFLPVTRIPRTKSGKTSRKDLRSAIGTLSLEGLMAYVNFVEDTPFQEPQTEQEKIVRDLWASVLGIGSRKISAHDSFFRLGGDSLSAMTLVTLFHKIEISLTVADIFTNPRLSDLAMLLSKNQFLPNVEVPPFGLIENASSAIQDAAIRCSVSPAEIEDIYPATPLQEGLFALSLKQHGWYIDRRIFELPSSTDPNRLMDAWNTVARAFSILRTRLIQDRHSNTMQVVLKAGPEWSVVDDNIDSFLEKNQEFAVNVGTPLSQNTLVHDNKLSKMYLVWTAHHALYDAWSLDMTLNSLRSVYDNGPESLTRITNFNLFAKHLSEQKYEAHMIFWRNQFAGWIPGADVISLPPPDYRVTVDETISSSVISLKRNALLDITTSTILRSAWALTVATYTESTDIVFGITLNGRNAPVPGIEALPAPTITTIPFRTQYDMNENIVQYLESQQEKFSRLIPFEHTGLQRIKSASDEAREACNFQTLFVQHGSGSNIEVQETSLRMKDLTRFEARYKSYPLVIEISPSESAASASISFDSNLFARSQVERILHHYQHIVEQLCLEDEQLKIQDIIRVNRWDMEELRQWNSVLPPPVDLCVHTLMEQRAYNQPEAMAIQSWDGQMTYEELHKESSKLAGYLSSLGVRAEVPVPLCFDKSLYAIVAMVGILKAGGACVPLDPAHPQQRLDVILEGLQAKVLLCADHFAERFKNKCEIVVVGSTLLESLVSAEVITTPVQIDPENAAFILHTSGSTGTPKGIVLDHRCISSSILAHGEFEGLGPHTRALQFASYAFDVSISDIFTTLAFGGCICVAPNSQLQNDLAKVINSMQVNHTGLTPAVANLLDPADVPSLKSLFIGGEALTRANVETWSQRRLLNCYGQAECAIKSAFNTVTSGSDPTNIGNAVGCRLWIVDKDNYRQLMPIGAIGELVVEGAIIARGYLNDPEKTAASFVGSPEWLDSATTEHGMRMFLTGDLVKYNADGTIKYIQRKDKLAKLRGQRFQLEEVEYHLQQASKEIKEVTVDVVKPLYNPDSPVLTAFLCVNIDEKDDYDGDNLDYLRTEKINQRLKSLFLNIRDILSRSLPRYMVPSAFIPLRRLPLTPSRKVDRKLLQSIGSKLSQVEMLMFTSRSLEERTLPQTALEKQLATLWGTLLNRDGETIGRDDDFFQSGADSITAIKLAAAARRFDIILTVETMFNHPKLSDMALMARIVEKHEQDTFIRPFALIKDSNTCIEQAASLCDVNPQTILDIHPCTPLQEGLIALSFTNPGAYVAQMIFKLSSSLHLARFRKAWNEVVDHYPIIVSRIMQIETHGMLQVIIQEPITWANGSSLDSYLAQDKLQSMKSTDPLSRFAIIEDLASSERYFIWTAHHAIYDGWSVSRILQYVEKAYMEEALSPSIQFNTFVKHVQNTDKVSAEEFWRENLFNASPPSFPMLPGPKYRPIVTAIFNHEISQSALQVSSDIPLASQILAAWCIMTAKHSRIHDIVFGLTLSGRTSSLSGIEEIIGPTLATIPFRLKIGEDSSSSQLSQDVAQQLKRLIPYQHVGIHNIRRYSADCQAACDFQTLLNIQGAADSGAQESFLGMTQCEGDASNFSTYALNVLFTPTANGLSVHVHFDPKVIEPAQVEWCIKQFDHVLSQLSANTSETTKIRDIEVISPTDLTCLRHWNKPVSVVRSCVHDLFERRVELQPTKQAIQAWDGELTYSQLDQLSSKLAHHLARLGVGPEVKVPVCFEKSMWTIVALFAILKAGGAFVLMDPSHPVNRLRAVSEDVEATVVLSSHETKHIFADMQSTKVFIVNTDSIENLMDTTERVYSGVTPENAVYVIYTSGSTGNPKGAIIEHQAYSTSALECATALHIDDSSRVLQFASYSFDVSIQEILATLIVGGCVCVPSDFDRFNNIQQVIRDMGVTWMNPTPSLARTLAVEYIPSVQTMVLGGEAPRQDDIDYWASKLQLVNAYGLSECSVTNILNFGLQPGAESRNIGYPVGCLCWVVEPDNHNRLSPLGCVGELIIEGPTLGRGYLNNPDKTAEVFIANPNFMGNGTGSSDKVYKTGDLVRYNVDGSIHYIGRKDSQAKVNGQRIELGEIEYHLRELVPSIEVVAEVVEPSDAKFRSLLVAFVVVGDEKQTATSSGFIADTKKAKDQLALITTGLNGRLSQVMPSYMIPSIYLPVHFIPLSVAGKTDRKQLRNAVNKMSMEEISKFTATSQLRPPSSPMESIVRELWAKNLGREANAIGIDDNYFQLGGDSISAMFLVAAARQHGFTLAVVDIFKHPILMDLSMAIHKADEESPSRMEKYELLAHIKDLQDVLTEAAAQFNVSRENIEDAYPCTPLQDGMIMLSLKSPGTYMAQTAWLLPEFIDITKYQNAWQSVCDQTPILRTRIIQSAVSTIQVVLKPMPISWYEADSLTQYIEIDRQNPMRMGDALIRLAIISEPQRRLLVLTAHHSLLDGWSTQLIITDVKKAYEGGSLIPAPSFAQFTKYAISSVTEASSEFWKKELAGAPAPAFPSFDSQSYQPITDVTIKEVSLFPKNWKSTVPASVLIKAAFSLLLGRYSDTKDVVFGLTLNGRAAPVAGIEQIIGLTVTTVPFRRQFQDDWSMAQLLKDIQTQSTEMLPFEHTGLQNIKSLDPSTKRACEFHTILLIQAPTDSKGSDNDNNNDKVHKSSDDFETIELESSKYYPHALVFECTPNSKGVTINAMFDSSLINSQQMQRMVLHFANILHQVATNVPDTEIKDLDFMSSADQRDLGIWNSSIPAEERFCIHEKFHELVQVQPNFQCAYSTERGLTYQELDQLSASLAHRLIALGVGPEVFVPLCFEKSVWTIVAMMAVWKAGGAVVALDPEHPTTRHEDIIKRLHAKLMLCSSLYEEKAKRSGITTVIVDLTLTQSLSPMIQDPRTEVKANNAAYVVFTSGSTGVPKIIVVEHRQLVTSSTALINTLKLDSRSRVLQFAAYTFDVCYGDICPTLLSGGCVCIPTQHDRLNDLGNAMRSMQVSHAQLTPAVALHLSPSEVPSLKLLAVGGDTLTKEVIAKWASHVDLINIYGPAECTIWCAYQSILRTDYDPANIGRPIGSVAWVVDVNNHEKLAPIGTIGELVIEGPVVARGYLGDEARTQGSFIETPPWFYTVDSGRRPERMYKTGDLVRYAADGKLIFAGRKDTQVKLHGQRIELTEIEYQLRRSLPFSSDVAVELVTGNGATAPILVAFVCAGETGATDVESMLVVSPNLQEQFERRIRGIQAKLASTLPAYMIPSAFIPVQFLPVSASAKLDRKQLRSVASSFTSEQLLGFSTATAAKHAPSTDQEKSLQRMWSNVLKIDCSNIGRDDSFFRLGGDSLAAMKLVREARTNGVELSVSDIFKYPDLVSMTRRIGDLAHVSKRNALVSPQKFDVLISSALTAAADQCGVHEDVIEDLYPCTPLQRDFMKFAKEFPGSYAMQFVYSISDDLDLPRLRRAWTHVTASHSILRTRVVELSAGIFQVALDSTEPCRLEMDLETYLLEDQRVPLRFGQTLNRCAIIDDGKPSGRYLVHTTHHATYDGWSRQLFLEALMEAYEQDKPIPIAPELSFKSFVSHISKIDLMSARNFWSHSLSGCHSKNFWGPLMPGHEPCAQSVLSRTVTFALNSDDDITVATALQGALAVVFSKAARSQEITLMLTLTGRQISVPDVDRIMGPTATVVPLRIKLQETQSITDFLQSLQIQLVDMISFEHLGWESIRNLSDGSRIACDSAIPVVIHPYKQNNTSRALSFHSWKPFRHAPFPFLLDCELSSEGMDLIVHYDEAILGQDTIDSLLQRIELIFIELYTGRQNRLLHDIAL</sequence>
<name>A0A6V8HPN1_TALPI</name>
<dbReference type="FunFam" id="3.30.300.30:FF:000015">
    <property type="entry name" value="Nonribosomal peptide synthase SidD"/>
    <property type="match status" value="4"/>
</dbReference>
<dbReference type="NCBIfam" id="NF003417">
    <property type="entry name" value="PRK04813.1"/>
    <property type="match status" value="4"/>
</dbReference>
<dbReference type="FunFam" id="3.40.50.980:FF:000001">
    <property type="entry name" value="Non-ribosomal peptide synthetase"/>
    <property type="match status" value="3"/>
</dbReference>
<feature type="domain" description="Carrier" evidence="4">
    <location>
        <begin position="2824"/>
        <end position="2900"/>
    </location>
</feature>
<evidence type="ECO:0000256" key="2">
    <source>
        <dbReference type="ARBA" id="ARBA00022553"/>
    </source>
</evidence>
<keyword evidence="3" id="KW-0436">Ligase</keyword>
<feature type="domain" description="Carrier" evidence="4">
    <location>
        <begin position="1749"/>
        <end position="1825"/>
    </location>
</feature>
<dbReference type="InterPro" id="IPR036736">
    <property type="entry name" value="ACP-like_sf"/>
</dbReference>
<dbReference type="Gene3D" id="3.30.559.10">
    <property type="entry name" value="Chloramphenicol acetyltransferase-like domain"/>
    <property type="match status" value="4"/>
</dbReference>
<dbReference type="InterPro" id="IPR023213">
    <property type="entry name" value="CAT-like_dom_sf"/>
</dbReference>
<dbReference type="FunFam" id="3.30.559.30:FF:000003">
    <property type="entry name" value="Nonribosomal peptide synthase SidD"/>
    <property type="match status" value="3"/>
</dbReference>
<dbReference type="PROSITE" id="PS00455">
    <property type="entry name" value="AMP_BINDING"/>
    <property type="match status" value="4"/>
</dbReference>
<dbReference type="GO" id="GO:0031177">
    <property type="term" value="F:phosphopantetheine binding"/>
    <property type="evidence" value="ECO:0007669"/>
    <property type="project" value="InterPro"/>
</dbReference>
<dbReference type="CDD" id="cd05918">
    <property type="entry name" value="A_NRPS_SidN3_like"/>
    <property type="match status" value="4"/>
</dbReference>